<dbReference type="InterPro" id="IPR020991">
    <property type="entry name" value="Connector_podovirus"/>
</dbReference>
<evidence type="ECO:0000313" key="13">
    <source>
        <dbReference type="Proteomes" id="UP000203872"/>
    </source>
</evidence>
<evidence type="ECO:0000256" key="2">
    <source>
        <dbReference type="ARBA" id="ARBA00004328"/>
    </source>
</evidence>
<dbReference type="RefSeq" id="YP_009203185.1">
    <property type="nucleotide sequence ID" value="NC_028850.1"/>
</dbReference>
<sequence>MSYESARGRFASLDAKRSGLVTRCERFSELTIRSVLPRTGYDEGQDAAPHDVQSVGAAAVNNLVNKMMLAMFAPSRPFMRYELPRDQREAMLSALQISEEQLKEMLSTLEMDSIKELDGIAARPKLYDLMTHLVVTGNGLRYMDGDEMRVLSLRNYVGRRNAKGQSVEIILREKVTREDLPEDVQPFCTKTGEDEYHYRWFKKKGNRWHETQYIGDNEITLDKYRGKYKEQDVPVHHHVWRLPDGANYGIGHVEDYSGDFEGLSSLSEAELNGAILASEFRWLANPGGMTRVEDVETSRNGDVIPGQEGDLVLVSAGAVANSIAVVSASADKWTRRLASGFLMTGGVQRDAERVTAEEIRLLAGELETALGGVYSRLAVDLQLPLAYWLMDRVGAKEFKDSDFKPVIITGLDALSRNGDLENVRLFVQDVIQITTLPPEVSQRLRLDNIFAALASGRGLKANQFVRSEEEAQQGQAEQEEIQQSRELEQIEAKRGE</sequence>
<keyword evidence="4" id="KW-1162">Viral penetration into host cytoplasm</keyword>
<feature type="region of interest" description="Disordered" evidence="11">
    <location>
        <begin position="465"/>
        <end position="496"/>
    </location>
</feature>
<evidence type="ECO:0000256" key="1">
    <source>
        <dbReference type="ARBA" id="ARBA00003421"/>
    </source>
</evidence>
<evidence type="ECO:0000256" key="7">
    <source>
        <dbReference type="ARBA" id="ARBA00022950"/>
    </source>
</evidence>
<keyword evidence="7" id="KW-0118">Viral capsid assembly</keyword>
<dbReference type="KEGG" id="vg:26630246"/>
<keyword evidence="8" id="KW-1171">Viral genome ejection through host cell envelope</keyword>
<organism evidence="12 13">
    <name type="scientific">Yersinia phage vB_YenP_ISAO8</name>
    <dbReference type="NCBI Taxonomy" id="1675027"/>
    <lineage>
        <taxon>Viruses</taxon>
        <taxon>Duplodnaviria</taxon>
        <taxon>Heunggongvirae</taxon>
        <taxon>Uroviricota</taxon>
        <taxon>Caudoviricetes</taxon>
        <taxon>Autographivirales</taxon>
        <taxon>Autonotataviridae</taxon>
        <taxon>Melnykvirinae</taxon>
        <taxon>Aghbyvirus</taxon>
        <taxon>Aghbyvirus ISAO8</taxon>
    </lineage>
</organism>
<evidence type="ECO:0000313" key="12">
    <source>
        <dbReference type="EMBL" id="AKQ07712.1"/>
    </source>
</evidence>
<dbReference type="OrthoDB" id="5112at10239"/>
<dbReference type="Proteomes" id="UP000203872">
    <property type="component" value="Segment"/>
</dbReference>
<dbReference type="Pfam" id="PF12236">
    <property type="entry name" value="Head-tail_con"/>
    <property type="match status" value="1"/>
</dbReference>
<evidence type="ECO:0000256" key="5">
    <source>
        <dbReference type="ARBA" id="ARBA00022612"/>
    </source>
</evidence>
<evidence type="ECO:0000256" key="8">
    <source>
        <dbReference type="ARBA" id="ARBA00023009"/>
    </source>
</evidence>
<evidence type="ECO:0000256" key="3">
    <source>
        <dbReference type="ARBA" id="ARBA00022470"/>
    </source>
</evidence>
<proteinExistence type="predicted"/>
<name>A0A0H4TK08_9CAUD</name>
<dbReference type="EMBL" id="KT184661">
    <property type="protein sequence ID" value="AKQ07712.1"/>
    <property type="molecule type" value="Genomic_DNA"/>
</dbReference>
<keyword evidence="13" id="KW-1185">Reference proteome</keyword>
<accession>A0A0H4TK08</accession>
<reference evidence="12 13" key="1">
    <citation type="submission" date="2015-06" db="EMBL/GenBank/DDBJ databases">
        <title>Complete genome sequence of bacteriophage vB_YenP_ISAO8 which infects Yersinia enterocolitica O:8.</title>
        <authorList>
            <person name="Leon-Velarde C.G."/>
            <person name="Kropinski A.M."/>
            <person name="Chen S."/>
        </authorList>
    </citation>
    <scope>NUCLEOTIDE SEQUENCE [LARGE SCALE GENOMIC DNA]</scope>
</reference>
<evidence type="ECO:0000256" key="10">
    <source>
        <dbReference type="ARBA" id="ARBA00023296"/>
    </source>
</evidence>
<keyword evidence="5" id="KW-1188">Viral release from host cell</keyword>
<comment type="subcellular location">
    <subcellularLocation>
        <location evidence="2">Virion</location>
    </subcellularLocation>
</comment>
<keyword evidence="6" id="KW-0946">Virion</keyword>
<feature type="compositionally biased region" description="Basic and acidic residues" evidence="11">
    <location>
        <begin position="482"/>
        <end position="496"/>
    </location>
</feature>
<keyword evidence="9" id="KW-0231">Viral genome packaging</keyword>
<evidence type="ECO:0000256" key="6">
    <source>
        <dbReference type="ARBA" id="ARBA00022844"/>
    </source>
</evidence>
<keyword evidence="10" id="KW-1160">Virus entry into host cell</keyword>
<dbReference type="GeneID" id="26630246"/>
<comment type="function">
    <text evidence="1">Forms the portal vertex of the capsid. This portal plays critical roles in head assembly, genome packaging, neck/tail attachment, and genome ejection. The portal protein multimerizes as a single ring-shaped homododecamer arranged around a central channel.</text>
</comment>
<keyword evidence="3" id="KW-1244">Viral short tail ejection system</keyword>
<dbReference type="GO" id="GO:0099002">
    <property type="term" value="P:symbiont genome ejection through host cell envelope, short tail mechanism"/>
    <property type="evidence" value="ECO:0007669"/>
    <property type="project" value="UniProtKB-KW"/>
</dbReference>
<evidence type="ECO:0000256" key="4">
    <source>
        <dbReference type="ARBA" id="ARBA00022595"/>
    </source>
</evidence>
<evidence type="ECO:0000256" key="9">
    <source>
        <dbReference type="ARBA" id="ARBA00023219"/>
    </source>
</evidence>
<dbReference type="GO" id="GO:0044423">
    <property type="term" value="C:virion component"/>
    <property type="evidence" value="ECO:0007669"/>
    <property type="project" value="UniProtKB-KW"/>
</dbReference>
<protein>
    <submittedName>
        <fullName evidence="12">Head portal protein</fullName>
    </submittedName>
</protein>
<evidence type="ECO:0000256" key="11">
    <source>
        <dbReference type="SAM" id="MobiDB-lite"/>
    </source>
</evidence>